<dbReference type="SUPFAM" id="SSF52402">
    <property type="entry name" value="Adenine nucleotide alpha hydrolases-like"/>
    <property type="match status" value="1"/>
</dbReference>
<dbReference type="InterPro" id="IPR052188">
    <property type="entry name" value="Ni-pincer_cofactor_biosynth"/>
</dbReference>
<dbReference type="Gene3D" id="3.40.50.620">
    <property type="entry name" value="HUPs"/>
    <property type="match status" value="1"/>
</dbReference>
<organism evidence="1 2">
    <name type="scientific">Slackia piriformis</name>
    <dbReference type="NCBI Taxonomy" id="626934"/>
    <lineage>
        <taxon>Bacteria</taxon>
        <taxon>Bacillati</taxon>
        <taxon>Actinomycetota</taxon>
        <taxon>Coriobacteriia</taxon>
        <taxon>Eggerthellales</taxon>
        <taxon>Eggerthellaceae</taxon>
        <taxon>Slackia</taxon>
    </lineage>
</organism>
<dbReference type="EMBL" id="JAGZSV010000002">
    <property type="protein sequence ID" value="MBS6939942.1"/>
    <property type="molecule type" value="Genomic_DNA"/>
</dbReference>
<evidence type="ECO:0000313" key="2">
    <source>
        <dbReference type="Proteomes" id="UP000727506"/>
    </source>
</evidence>
<dbReference type="PANTHER" id="PTHR43169:SF2">
    <property type="entry name" value="NAD_GMP SYNTHASE DOMAIN-CONTAINING PROTEIN"/>
    <property type="match status" value="1"/>
</dbReference>
<name>A0A943UW51_9ACTN</name>
<proteinExistence type="predicted"/>
<protein>
    <submittedName>
        <fullName evidence="1">ExsB family transcriptional regulator</fullName>
    </submittedName>
</protein>
<dbReference type="PANTHER" id="PTHR43169">
    <property type="entry name" value="EXSB FAMILY PROTEIN"/>
    <property type="match status" value="1"/>
</dbReference>
<reference evidence="1" key="1">
    <citation type="submission" date="2021-02" db="EMBL/GenBank/DDBJ databases">
        <title>Infant gut strain persistence is associated with maternal origin, phylogeny, and functional potential including surface adhesion and iron acquisition.</title>
        <authorList>
            <person name="Lou Y.C."/>
        </authorList>
    </citation>
    <scope>NUCLEOTIDE SEQUENCE</scope>
    <source>
        <strain evidence="1">L2_039_000G1_dasL2_039_000G1_concoct_11</strain>
    </source>
</reference>
<evidence type="ECO:0000313" key="1">
    <source>
        <dbReference type="EMBL" id="MBS6939942.1"/>
    </source>
</evidence>
<dbReference type="Proteomes" id="UP000727506">
    <property type="component" value="Unassembled WGS sequence"/>
</dbReference>
<gene>
    <name evidence="1" type="ORF">KH142_00355</name>
</gene>
<comment type="caution">
    <text evidence="1">The sequence shown here is derived from an EMBL/GenBank/DDBJ whole genome shotgun (WGS) entry which is preliminary data.</text>
</comment>
<sequence length="225" mass="23911">MSDSLERACCGAAFDSDALTWRDVAAPLDPNRSYGLAFSGGCDSSFLLAALMRAGIDVKAYMVLTAFQAEFELDDAFRVVEETGAPFELIHADVLANREVCANPPDRCYHCKRFIFGTILGAMRRDGRTVLLDGTNATDDPARRPGFRALAELGVVSPLRDAGFTKDQVRAASRAIGLSTADKPSFSCFATKVPAGAPITQEALDEAALSPECRAAAVAAAARRG</sequence>
<accession>A0A943UW51</accession>
<dbReference type="InterPro" id="IPR014729">
    <property type="entry name" value="Rossmann-like_a/b/a_fold"/>
</dbReference>
<dbReference type="AlphaFoldDB" id="A0A943UW51"/>